<comment type="caution">
    <text evidence="19">The sequence shown here is derived from an EMBL/GenBank/DDBJ whole genome shotgun (WGS) entry which is preliminary data.</text>
</comment>
<reference evidence="19 20" key="1">
    <citation type="submission" date="2019-07" db="EMBL/GenBank/DDBJ databases">
        <title>Whole genome shotgun sequence of Halomonas variabilis NBRC 102410.</title>
        <authorList>
            <person name="Hosoyama A."/>
            <person name="Uohara A."/>
            <person name="Ohji S."/>
            <person name="Ichikawa N."/>
        </authorList>
    </citation>
    <scope>NUCLEOTIDE SEQUENCE [LARGE SCALE GENOMIC DNA]</scope>
    <source>
        <strain evidence="19 20">NBRC 102410</strain>
    </source>
</reference>
<dbReference type="PROSITE" id="PS50979">
    <property type="entry name" value="BC"/>
    <property type="match status" value="1"/>
</dbReference>
<dbReference type="InterPro" id="IPR011764">
    <property type="entry name" value="Biotin_carboxylation_dom"/>
</dbReference>
<evidence type="ECO:0000256" key="2">
    <source>
        <dbReference type="ARBA" id="ARBA00003761"/>
    </source>
</evidence>
<dbReference type="SMART" id="SM00796">
    <property type="entry name" value="AHS1"/>
    <property type="match status" value="1"/>
</dbReference>
<dbReference type="PROSITE" id="PS50968">
    <property type="entry name" value="BIOTINYL_LIPOYL"/>
    <property type="match status" value="1"/>
</dbReference>
<dbReference type="PANTHER" id="PTHR18866">
    <property type="entry name" value="CARBOXYLASE:PYRUVATE/ACETYL-COA/PROPIONYL-COA CARBOXYLASE"/>
    <property type="match status" value="1"/>
</dbReference>
<dbReference type="InterPro" id="IPR003833">
    <property type="entry name" value="CT_C_D"/>
</dbReference>
<dbReference type="InterPro" id="IPR005481">
    <property type="entry name" value="BC-like_N"/>
</dbReference>
<dbReference type="SUPFAM" id="SSF50891">
    <property type="entry name" value="Cyclophilin-like"/>
    <property type="match status" value="2"/>
</dbReference>
<keyword evidence="9 13" id="KW-0067">ATP-binding</keyword>
<evidence type="ECO:0000256" key="8">
    <source>
        <dbReference type="ARBA" id="ARBA00022801"/>
    </source>
</evidence>
<feature type="domain" description="Biotin carboxylation" evidence="18">
    <location>
        <begin position="31"/>
        <end position="478"/>
    </location>
</feature>
<evidence type="ECO:0000256" key="14">
    <source>
        <dbReference type="SAM" id="Coils"/>
    </source>
</evidence>
<dbReference type="InterPro" id="IPR016185">
    <property type="entry name" value="PreATP-grasp_dom_sf"/>
</dbReference>
<evidence type="ECO:0000313" key="19">
    <source>
        <dbReference type="EMBL" id="GEN27631.1"/>
    </source>
</evidence>
<dbReference type="NCBIfam" id="TIGR02712">
    <property type="entry name" value="urea_carbox"/>
    <property type="match status" value="1"/>
</dbReference>
<dbReference type="InterPro" id="IPR005482">
    <property type="entry name" value="Biotin_COase_C"/>
</dbReference>
<dbReference type="Pfam" id="PF02786">
    <property type="entry name" value="CPSase_L_D2"/>
    <property type="match status" value="1"/>
</dbReference>
<dbReference type="NCBIfam" id="TIGR00724">
    <property type="entry name" value="urea_amlyse_rel"/>
    <property type="match status" value="1"/>
</dbReference>
<dbReference type="Gene3D" id="3.30.470.20">
    <property type="entry name" value="ATP-grasp fold, B domain"/>
    <property type="match status" value="1"/>
</dbReference>
<feature type="compositionally biased region" description="Basic and acidic residues" evidence="15">
    <location>
        <begin position="1"/>
        <end position="10"/>
    </location>
</feature>
<keyword evidence="20" id="KW-1185">Reference proteome</keyword>
<comment type="pathway">
    <text evidence="3">Lipid metabolism; malonyl-CoA biosynthesis; malonyl-CoA from acetyl-CoA: step 1/1.</text>
</comment>
<comment type="function">
    <text evidence="2">This protein is a component of the acetyl coenzyme A carboxylase complex; first, biotin carboxylase catalyzes the carboxylation of the carrier protein and then the transcarboxylase transfers the carboxyl group to form malonyl-CoA.</text>
</comment>
<dbReference type="FunFam" id="3.40.50.20:FF:000010">
    <property type="entry name" value="Propionyl-CoA carboxylase subunit alpha"/>
    <property type="match status" value="1"/>
</dbReference>
<evidence type="ECO:0000259" key="17">
    <source>
        <dbReference type="PROSITE" id="PS50975"/>
    </source>
</evidence>
<dbReference type="CDD" id="cd06850">
    <property type="entry name" value="biotinyl_domain"/>
    <property type="match status" value="1"/>
</dbReference>
<evidence type="ECO:0000256" key="3">
    <source>
        <dbReference type="ARBA" id="ARBA00004956"/>
    </source>
</evidence>
<feature type="coiled-coil region" evidence="14">
    <location>
        <begin position="887"/>
        <end position="914"/>
    </location>
</feature>
<dbReference type="GO" id="GO:0005524">
    <property type="term" value="F:ATP binding"/>
    <property type="evidence" value="ECO:0007669"/>
    <property type="project" value="UniProtKB-UniRule"/>
</dbReference>
<name>A0A511UNL0_9GAMM</name>
<proteinExistence type="predicted"/>
<evidence type="ECO:0000313" key="20">
    <source>
        <dbReference type="Proteomes" id="UP000321303"/>
    </source>
</evidence>
<dbReference type="Gene3D" id="3.30.1360.40">
    <property type="match status" value="1"/>
</dbReference>
<dbReference type="SMART" id="SM00878">
    <property type="entry name" value="Biotin_carb_C"/>
    <property type="match status" value="1"/>
</dbReference>
<dbReference type="GO" id="GO:0004075">
    <property type="term" value="F:biotin carboxylase activity"/>
    <property type="evidence" value="ECO:0007669"/>
    <property type="project" value="UniProtKB-EC"/>
</dbReference>
<feature type="domain" description="ATP-grasp" evidence="17">
    <location>
        <begin position="150"/>
        <end position="347"/>
    </location>
</feature>
<dbReference type="PANTHER" id="PTHR18866:SF128">
    <property type="entry name" value="UREA AMIDOLYASE"/>
    <property type="match status" value="1"/>
</dbReference>
<protein>
    <recommendedName>
        <fullName evidence="5">Biotin carboxylase</fullName>
    </recommendedName>
    <alternativeName>
        <fullName evidence="11">Acetyl-coenzyme A carboxylase biotin carboxylase subunit A</fullName>
    </alternativeName>
</protein>
<keyword evidence="14" id="KW-0175">Coiled coil</keyword>
<keyword evidence="10" id="KW-0092">Biotin</keyword>
<dbReference type="SUPFAM" id="SSF51230">
    <property type="entry name" value="Single hybrid motif"/>
    <property type="match status" value="1"/>
</dbReference>
<dbReference type="GO" id="GO:0016787">
    <property type="term" value="F:hydrolase activity"/>
    <property type="evidence" value="ECO:0007669"/>
    <property type="project" value="UniProtKB-KW"/>
</dbReference>
<dbReference type="InterPro" id="IPR014084">
    <property type="entry name" value="Urea_COase"/>
</dbReference>
<evidence type="ECO:0000256" key="11">
    <source>
        <dbReference type="ARBA" id="ARBA00033786"/>
    </source>
</evidence>
<comment type="subunit">
    <text evidence="4">Acetyl-CoA carboxylase is a heterohexamer of biotin carboxyl carrier protein, biotin carboxylase and the two subunits of carboxyl transferase in a 2:2 complex.</text>
</comment>
<dbReference type="InterPro" id="IPR011761">
    <property type="entry name" value="ATP-grasp"/>
</dbReference>
<evidence type="ECO:0000256" key="7">
    <source>
        <dbReference type="ARBA" id="ARBA00022741"/>
    </source>
</evidence>
<evidence type="ECO:0000256" key="10">
    <source>
        <dbReference type="ARBA" id="ARBA00023267"/>
    </source>
</evidence>
<dbReference type="EMBL" id="BJXV01000006">
    <property type="protein sequence ID" value="GEN27631.1"/>
    <property type="molecule type" value="Genomic_DNA"/>
</dbReference>
<evidence type="ECO:0000256" key="13">
    <source>
        <dbReference type="PROSITE-ProRule" id="PRU00409"/>
    </source>
</evidence>
<feature type="domain" description="Lipoyl-binding" evidence="16">
    <location>
        <begin position="1148"/>
        <end position="1227"/>
    </location>
</feature>
<evidence type="ECO:0000259" key="16">
    <source>
        <dbReference type="PROSITE" id="PS50968"/>
    </source>
</evidence>
<comment type="catalytic activity">
    <reaction evidence="12">
        <text>N(6)-biotinyl-L-lysyl-[protein] + hydrogencarbonate + ATP = N(6)-carboxybiotinyl-L-lysyl-[protein] + ADP + phosphate + H(+)</text>
        <dbReference type="Rhea" id="RHEA:13501"/>
        <dbReference type="Rhea" id="RHEA-COMP:10505"/>
        <dbReference type="Rhea" id="RHEA-COMP:10506"/>
        <dbReference type="ChEBI" id="CHEBI:15378"/>
        <dbReference type="ChEBI" id="CHEBI:17544"/>
        <dbReference type="ChEBI" id="CHEBI:30616"/>
        <dbReference type="ChEBI" id="CHEBI:43474"/>
        <dbReference type="ChEBI" id="CHEBI:83144"/>
        <dbReference type="ChEBI" id="CHEBI:83145"/>
        <dbReference type="ChEBI" id="CHEBI:456216"/>
        <dbReference type="EC" id="6.3.4.14"/>
    </reaction>
</comment>
<dbReference type="PROSITE" id="PS00866">
    <property type="entry name" value="CPSASE_1"/>
    <property type="match status" value="1"/>
</dbReference>
<dbReference type="InterPro" id="IPR005479">
    <property type="entry name" value="CPAse_ATP-bd"/>
</dbReference>
<dbReference type="Pfam" id="PF02682">
    <property type="entry name" value="CT_C_D"/>
    <property type="match status" value="1"/>
</dbReference>
<comment type="cofactor">
    <cofactor evidence="1">
        <name>biotin</name>
        <dbReference type="ChEBI" id="CHEBI:57586"/>
    </cofactor>
</comment>
<keyword evidence="8" id="KW-0378">Hydrolase</keyword>
<dbReference type="AlphaFoldDB" id="A0A511UNL0"/>
<evidence type="ECO:0000256" key="15">
    <source>
        <dbReference type="SAM" id="MobiDB-lite"/>
    </source>
</evidence>
<evidence type="ECO:0000256" key="5">
    <source>
        <dbReference type="ARBA" id="ARBA00017242"/>
    </source>
</evidence>
<sequence>MISPRDDPRRQSNLRDGPPLFAGNTMSLHTTFSKVLIANRGAIAARILRTLKALGVGSVVVYADADRDAPYVHQADEAYPLGEGGASDTYLNIDKLIAIAKQSGAQAVHPGYGFLSENTRFIDACDTAGLTFLGPTTEQIERFGLKHQARALAEQAGVPLVPGSKLLASVDDALTSAEQIGYPVMLKSTAGGGGIGMQVCQTAAELERAFDSVKGLGERNFGDGGVFLEAYIARARHIEVQLFGDGHGNVVALGERDCSTQRRHQKVLEECPAPNLPEHVRQALHATAVQLGKAVNYRSAGTVEFIYDTQREAFYFLEVNTRLQVEHGVTEMVYGIDIVEWMVKLGAGQLPDLESLTKDLVPSGHAVQARLYAEDPAHDFRPSAGLLTEVDFPQADGLRIDHAIEAGLEISALFDPMLAKVIVHADDRGAAIEQLADTLNNASVYGITTNRTWLAHVLRAKRFQDADLDTHWLTTLDWAPPAIEVLAPGTMTTIQDYPGRQGHWDVGVPPSGPFDDWSFRLGNRLLDNPTDAAGLEITLTGPTLRFHHATQIVLTGAELPATLDGEALAFWQVVDIPAGATLTLGKAAAGARAYLLVRGGIDCPRYLGSRSTFTLGQFGGHGGRALRSGDMLDLPALAPISAAQLDNALRPTFGHQDGGKTWQVAVLYGPHGAPDFFTDDDIEQFFAHEWEVHYNSSRTGVRLIGPRPAWARADGGEAGLHPSNIHDNAYAFGTIDFTGDMPVILGPDGPSLGGFVCPATVVRAERWKLGQLAAGDSIRFVPVSLATARALEVRQLTQLETLTANPVEDIQQERDTPILRDVPAEQAGERIIYRRAGDDFLLIEFGAMELDIALRFRVHAWMLWLQEHLLPGLRELTPGIRSLQIHYEPLELTLDELLAHLQNAEQALIDVESLEVESRVVHLPLSWDDPACQEAIDKYQRSVRPDAPWCPSNLDFIRRINALESEQEVRDIVFNARYLVMGLGDVYLGAPVSTPLDPRQRLVTTKYNPARTWTAENSVGIGGAYLCVYGMEGPGGYQFVGRTLQMWNRYRTTQHFENPWLLRFFDQLRFFEVSHDELTQIRRDFPHGRYDLPIETTRFRLADYQAEIDKNAEAIETFRAKREAAFQAEMAAWRANGQFTFEDQAPESAEVTALDDNEIGIESPVTGSLWKLLVEESDQVTAGQPVAVVESMKMEVEITTHCDGRVVRLPLSEGASIAPGQPIVVLSSEV</sequence>
<dbReference type="Gene3D" id="2.40.100.10">
    <property type="entry name" value="Cyclophilin-like"/>
    <property type="match status" value="2"/>
</dbReference>
<evidence type="ECO:0000256" key="12">
    <source>
        <dbReference type="ARBA" id="ARBA00048600"/>
    </source>
</evidence>
<gene>
    <name evidence="19" type="ORF">HVA01_12770</name>
</gene>
<accession>A0A511UNL0</accession>
<dbReference type="InterPro" id="IPR000089">
    <property type="entry name" value="Biotin_lipoyl"/>
</dbReference>
<dbReference type="SUPFAM" id="SSF51246">
    <property type="entry name" value="Rudiment single hybrid motif"/>
    <property type="match status" value="1"/>
</dbReference>
<dbReference type="Gene3D" id="2.40.50.100">
    <property type="match status" value="1"/>
</dbReference>
<keyword evidence="6" id="KW-0436">Ligase</keyword>
<dbReference type="InterPro" id="IPR050856">
    <property type="entry name" value="Biotin_carboxylase_complex"/>
</dbReference>
<organism evidence="19 20">
    <name type="scientific">Halovibrio variabilis</name>
    <dbReference type="NCBI Taxonomy" id="31910"/>
    <lineage>
        <taxon>Bacteria</taxon>
        <taxon>Pseudomonadati</taxon>
        <taxon>Pseudomonadota</taxon>
        <taxon>Gammaproteobacteria</taxon>
        <taxon>Oceanospirillales</taxon>
        <taxon>Halomonadaceae</taxon>
        <taxon>Halovibrio</taxon>
    </lineage>
</organism>
<dbReference type="InterPro" id="IPR003778">
    <property type="entry name" value="CT_A_B"/>
</dbReference>
<keyword evidence="7 13" id="KW-0547">Nucleotide-binding</keyword>
<dbReference type="InterPro" id="IPR011053">
    <property type="entry name" value="Single_hybrid_motif"/>
</dbReference>
<evidence type="ECO:0000256" key="4">
    <source>
        <dbReference type="ARBA" id="ARBA00011750"/>
    </source>
</evidence>
<dbReference type="SUPFAM" id="SSF56059">
    <property type="entry name" value="Glutathione synthetase ATP-binding domain-like"/>
    <property type="match status" value="1"/>
</dbReference>
<dbReference type="Pfam" id="PF00289">
    <property type="entry name" value="Biotin_carb_N"/>
    <property type="match status" value="1"/>
</dbReference>
<dbReference type="Proteomes" id="UP000321303">
    <property type="component" value="Unassembled WGS sequence"/>
</dbReference>
<evidence type="ECO:0000256" key="9">
    <source>
        <dbReference type="ARBA" id="ARBA00022840"/>
    </source>
</evidence>
<dbReference type="SUPFAM" id="SSF160467">
    <property type="entry name" value="PH0987 N-terminal domain-like"/>
    <property type="match status" value="1"/>
</dbReference>
<dbReference type="SUPFAM" id="SSF52440">
    <property type="entry name" value="PreATP-grasp domain"/>
    <property type="match status" value="1"/>
</dbReference>
<dbReference type="Pfam" id="PF00364">
    <property type="entry name" value="Biotin_lipoyl"/>
    <property type="match status" value="1"/>
</dbReference>
<evidence type="ECO:0000259" key="18">
    <source>
        <dbReference type="PROSITE" id="PS50979"/>
    </source>
</evidence>
<dbReference type="SMART" id="SM00797">
    <property type="entry name" value="AHS2"/>
    <property type="match status" value="1"/>
</dbReference>
<dbReference type="Pfam" id="PF02785">
    <property type="entry name" value="Biotin_carb_C"/>
    <property type="match status" value="1"/>
</dbReference>
<evidence type="ECO:0000256" key="6">
    <source>
        <dbReference type="ARBA" id="ARBA00022598"/>
    </source>
</evidence>
<dbReference type="Pfam" id="PF02626">
    <property type="entry name" value="CT_A_B"/>
    <property type="match status" value="1"/>
</dbReference>
<evidence type="ECO:0000256" key="1">
    <source>
        <dbReference type="ARBA" id="ARBA00001953"/>
    </source>
</evidence>
<dbReference type="InterPro" id="IPR011054">
    <property type="entry name" value="Rudment_hybrid_motif"/>
</dbReference>
<feature type="region of interest" description="Disordered" evidence="15">
    <location>
        <begin position="1"/>
        <end position="20"/>
    </location>
</feature>
<dbReference type="GO" id="GO:0046872">
    <property type="term" value="F:metal ion binding"/>
    <property type="evidence" value="ECO:0007669"/>
    <property type="project" value="InterPro"/>
</dbReference>
<dbReference type="PROSITE" id="PS50975">
    <property type="entry name" value="ATP_GRASP"/>
    <property type="match status" value="1"/>
</dbReference>
<dbReference type="PROSITE" id="PS00867">
    <property type="entry name" value="CPSASE_2"/>
    <property type="match status" value="1"/>
</dbReference>
<dbReference type="InterPro" id="IPR029000">
    <property type="entry name" value="Cyclophilin-like_dom_sf"/>
</dbReference>